<dbReference type="InterPro" id="IPR001584">
    <property type="entry name" value="Integrase_cat-core"/>
</dbReference>
<dbReference type="RefSeq" id="WP_254576397.1">
    <property type="nucleotide sequence ID" value="NZ_CP100595.1"/>
</dbReference>
<dbReference type="Proteomes" id="UP001060012">
    <property type="component" value="Chromosome"/>
</dbReference>
<keyword evidence="1" id="KW-0175">Coiled coil</keyword>
<accession>A0ABY5E2W5</accession>
<protein>
    <submittedName>
        <fullName evidence="3">Mu transposase C-terminal domain-containing protein</fullName>
    </submittedName>
</protein>
<dbReference type="EMBL" id="CP100595">
    <property type="protein sequence ID" value="UTJ06217.1"/>
    <property type="molecule type" value="Genomic_DNA"/>
</dbReference>
<evidence type="ECO:0000313" key="3">
    <source>
        <dbReference type="EMBL" id="UTJ06217.1"/>
    </source>
</evidence>
<evidence type="ECO:0000313" key="4">
    <source>
        <dbReference type="Proteomes" id="UP001060012"/>
    </source>
</evidence>
<feature type="domain" description="Integrase catalytic" evidence="2">
    <location>
        <begin position="219"/>
        <end position="422"/>
    </location>
</feature>
<dbReference type="Gene3D" id="1.10.10.60">
    <property type="entry name" value="Homeodomain-like"/>
    <property type="match status" value="1"/>
</dbReference>
<reference evidence="3" key="1">
    <citation type="submission" date="2022-07" db="EMBL/GenBank/DDBJ databases">
        <title>Arcobacter roscoffensis sp. nov., a marine bacterium isolated from coastal seawater collected from Roscoff, France.</title>
        <authorList>
            <person name="Pascual J."/>
            <person name="Lepeaux C."/>
            <person name="Methner A."/>
            <person name="Overmann J."/>
        </authorList>
    </citation>
    <scope>NUCLEOTIDE SEQUENCE</scope>
    <source>
        <strain evidence="3">ARW1-2F2</strain>
    </source>
</reference>
<gene>
    <name evidence="3" type="ORF">NJU99_13325</name>
</gene>
<dbReference type="InterPro" id="IPR036397">
    <property type="entry name" value="RNaseH_sf"/>
</dbReference>
<dbReference type="PROSITE" id="PS50994">
    <property type="entry name" value="INTEGRASE"/>
    <property type="match status" value="1"/>
</dbReference>
<dbReference type="Pfam" id="PF09299">
    <property type="entry name" value="Mu-transpos_C"/>
    <property type="match status" value="1"/>
</dbReference>
<evidence type="ECO:0000259" key="2">
    <source>
        <dbReference type="PROSITE" id="PS50994"/>
    </source>
</evidence>
<proteinExistence type="predicted"/>
<dbReference type="InterPro" id="IPR015378">
    <property type="entry name" value="Transposase-like_Mu_C"/>
</dbReference>
<dbReference type="Gene3D" id="3.30.420.10">
    <property type="entry name" value="Ribonuclease H-like superfamily/Ribonuclease H"/>
    <property type="match status" value="1"/>
</dbReference>
<organism evidence="3 4">
    <name type="scientific">Arcobacter roscoffensis</name>
    <dbReference type="NCBI Taxonomy" id="2961520"/>
    <lineage>
        <taxon>Bacteria</taxon>
        <taxon>Pseudomonadati</taxon>
        <taxon>Campylobacterota</taxon>
        <taxon>Epsilonproteobacteria</taxon>
        <taxon>Campylobacterales</taxon>
        <taxon>Arcobacteraceae</taxon>
        <taxon>Arcobacter</taxon>
    </lineage>
</organism>
<dbReference type="SUPFAM" id="SSF53098">
    <property type="entry name" value="Ribonuclease H-like"/>
    <property type="match status" value="1"/>
</dbReference>
<dbReference type="InterPro" id="IPR012337">
    <property type="entry name" value="RNaseH-like_sf"/>
</dbReference>
<dbReference type="Pfam" id="PF13551">
    <property type="entry name" value="HTH_29"/>
    <property type="match status" value="1"/>
</dbReference>
<sequence>MGKIDLKSGSIVNYMGEQWKVLKTVDFKSLKIQNIYTHDVFVVSIDDLQSNVVETHKNRYIDSYSREEWAEALRREDIIKDLVFVSRTKNDVEKIAKEHGYSYVTLYNWIKRYEQTGEVSSLVSGTAKRGKKGNRLDAKVDEIINDILENVYLNQQRYSFNRVYNKIYLACRHENLKAPHRNTIRYRISQIEPKKVVKRRDGYKKAQEQFKNYDGKFPAGKFPFDFVQIDHTPLDIRLVDRIYRKPLGRPTLTMAIDVYSRMVVGVYVSFLGPAFYNVSQCMFNIFTKKDNLLKKYGVEGEWEIFGIPRIIGVDNGPDLVCEDMQRVCDEYSISLQKRPVGRPQFGPHIERAFKTHNGDIHNLPGTTFSDIAEKGDYDSDKHASYTIEEFTTWLLHYIVNIYHKKYHSEICMTPEQKYLKGIIGNDENPGVGLPPVLDNIEDVKISLLPTVMRTVQKDGITIDGVTYYSDVLRHWIGIKNDENRRVSHKIKRDPMNIQRIYFYDSELKEYFEVPYRKISAPAMTLWDLYAVKKYLKEQKIRNYNEDDIFDAYEKLYEIEDNIESTHKAHLKKYKNKSKKIKEMVSKNNEKLNDKYSEIDTENTDELYKDIQIYDITEN</sequence>
<evidence type="ECO:0000256" key="1">
    <source>
        <dbReference type="SAM" id="Coils"/>
    </source>
</evidence>
<keyword evidence="4" id="KW-1185">Reference proteome</keyword>
<feature type="coiled-coil region" evidence="1">
    <location>
        <begin position="570"/>
        <end position="601"/>
    </location>
</feature>
<name>A0ABY5E2W5_9BACT</name>